<dbReference type="Proteomes" id="UP000185744">
    <property type="component" value="Unassembled WGS sequence"/>
</dbReference>
<keyword evidence="1" id="KW-1133">Transmembrane helix</keyword>
<evidence type="ECO:0000256" key="1">
    <source>
        <dbReference type="SAM" id="Phobius"/>
    </source>
</evidence>
<dbReference type="STRING" id="1903181.BTN85_2182"/>
<keyword evidence="3" id="KW-1185">Reference proteome</keyword>
<gene>
    <name evidence="2" type="ORF">BTN85_2182</name>
</gene>
<organism evidence="2 3">
    <name type="scientific">Methanohalarchaeum thermophilum</name>
    <dbReference type="NCBI Taxonomy" id="1903181"/>
    <lineage>
        <taxon>Archaea</taxon>
        <taxon>Methanobacteriati</taxon>
        <taxon>Methanobacteriota</taxon>
        <taxon>Methanonatronarchaeia</taxon>
        <taxon>Methanonatronarchaeales</taxon>
        <taxon>Methanonatronarchaeaceae</taxon>
        <taxon>Candidatus Methanohalarchaeum</taxon>
    </lineage>
</organism>
<accession>A0A1Q6DT66</accession>
<feature type="transmembrane region" description="Helical" evidence="1">
    <location>
        <begin position="12"/>
        <end position="37"/>
    </location>
</feature>
<evidence type="ECO:0000313" key="2">
    <source>
        <dbReference type="EMBL" id="OKY77531.1"/>
    </source>
</evidence>
<evidence type="ECO:0000313" key="3">
    <source>
        <dbReference type="Proteomes" id="UP000185744"/>
    </source>
</evidence>
<comment type="caution">
    <text evidence="2">The sequence shown here is derived from an EMBL/GenBank/DDBJ whole genome shotgun (WGS) entry which is preliminary data.</text>
</comment>
<protein>
    <submittedName>
        <fullName evidence="2">Uncharacterized protein</fullName>
    </submittedName>
</protein>
<keyword evidence="1" id="KW-0472">Membrane</keyword>
<name>A0A1Q6DT66_METT1</name>
<keyword evidence="1" id="KW-0812">Transmembrane</keyword>
<proteinExistence type="predicted"/>
<feature type="transmembrane region" description="Helical" evidence="1">
    <location>
        <begin position="80"/>
        <end position="102"/>
    </location>
</feature>
<dbReference type="InParanoid" id="A0A1Q6DT66"/>
<reference evidence="2" key="1">
    <citation type="submission" date="2016-12" db="EMBL/GenBank/DDBJ databases">
        <title>Discovery of methanogenic haloarchaea.</title>
        <authorList>
            <person name="Sorokin D.Y."/>
            <person name="Makarova K.S."/>
            <person name="Abbas B."/>
            <person name="Ferrer M."/>
            <person name="Golyshin P.N."/>
        </authorList>
    </citation>
    <scope>NUCLEOTIDE SEQUENCE [LARGE SCALE GENOMIC DNA]</scope>
    <source>
        <strain evidence="2">HMET1</strain>
    </source>
</reference>
<sequence length="108" mass="12327">MVLFDVFVDPYLYYGFFNFLVSFLIAFLVALVTMFLIKLTDERTEVKGFASILIGSLYFLTERVFWFLGNSVFDQGFAFFVVKIIGLSGLILIVIGGIYFFIIKNKGS</sequence>
<dbReference type="EMBL" id="MSDW01000002">
    <property type="protein sequence ID" value="OKY77531.1"/>
    <property type="molecule type" value="Genomic_DNA"/>
</dbReference>
<feature type="transmembrane region" description="Helical" evidence="1">
    <location>
        <begin position="49"/>
        <end position="68"/>
    </location>
</feature>
<dbReference type="AlphaFoldDB" id="A0A1Q6DT66"/>